<dbReference type="Pfam" id="PF13302">
    <property type="entry name" value="Acetyltransf_3"/>
    <property type="match status" value="1"/>
</dbReference>
<dbReference type="EMBL" id="MHUZ01000015">
    <property type="protein sequence ID" value="OHA85799.1"/>
    <property type="molecule type" value="Genomic_DNA"/>
</dbReference>
<reference evidence="2 3" key="1">
    <citation type="journal article" date="2016" name="Nat. Commun.">
        <title>Thousands of microbial genomes shed light on interconnected biogeochemical processes in an aquifer system.</title>
        <authorList>
            <person name="Anantharaman K."/>
            <person name="Brown C.T."/>
            <person name="Hug L.A."/>
            <person name="Sharon I."/>
            <person name="Castelle C.J."/>
            <person name="Probst A.J."/>
            <person name="Thomas B.C."/>
            <person name="Singh A."/>
            <person name="Wilkins M.J."/>
            <person name="Karaoz U."/>
            <person name="Brodie E.L."/>
            <person name="Williams K.H."/>
            <person name="Hubbard S.S."/>
            <person name="Banfield J.F."/>
        </authorList>
    </citation>
    <scope>NUCLEOTIDE SEQUENCE [LARGE SCALE GENOMIC DNA]</scope>
</reference>
<evidence type="ECO:0000313" key="3">
    <source>
        <dbReference type="Proteomes" id="UP000178168"/>
    </source>
</evidence>
<dbReference type="InterPro" id="IPR000182">
    <property type="entry name" value="GNAT_dom"/>
</dbReference>
<dbReference type="PROSITE" id="PS51186">
    <property type="entry name" value="GNAT"/>
    <property type="match status" value="1"/>
</dbReference>
<dbReference type="GO" id="GO:0016747">
    <property type="term" value="F:acyltransferase activity, transferring groups other than amino-acyl groups"/>
    <property type="evidence" value="ECO:0007669"/>
    <property type="project" value="InterPro"/>
</dbReference>
<name>A0A1G2SMB2_9BACT</name>
<protein>
    <submittedName>
        <fullName evidence="2">GNAT family N-acetyltransferase</fullName>
    </submittedName>
</protein>
<sequence>MDSKVEKNKLELESFCIETERLLLRPVSMEYAEEIFKEFDEEITKYMFPSTPDSILDTKKFIEGSIAGFLSGEEIVVAILSKDTLEYLGNGGIHRIDTKMPELGIWIKKSAHGNHYGREAVAGLKKWADDNLDYEYLRYPVVEENMSSRKIAESLGGKEVSRYPKVNQKGVSLDMVEYHIFAGE</sequence>
<dbReference type="Proteomes" id="UP000178168">
    <property type="component" value="Unassembled WGS sequence"/>
</dbReference>
<dbReference type="Gene3D" id="3.40.630.30">
    <property type="match status" value="1"/>
</dbReference>
<accession>A0A1G2SMB2</accession>
<dbReference type="InterPro" id="IPR051531">
    <property type="entry name" value="N-acetyltransferase"/>
</dbReference>
<evidence type="ECO:0000313" key="2">
    <source>
        <dbReference type="EMBL" id="OHA85799.1"/>
    </source>
</evidence>
<gene>
    <name evidence="2" type="ORF">A2591_00435</name>
</gene>
<proteinExistence type="predicted"/>
<comment type="caution">
    <text evidence="2">The sequence shown here is derived from an EMBL/GenBank/DDBJ whole genome shotgun (WGS) entry which is preliminary data.</text>
</comment>
<dbReference type="InterPro" id="IPR016181">
    <property type="entry name" value="Acyl_CoA_acyltransferase"/>
</dbReference>
<organism evidence="2 3">
    <name type="scientific">Candidatus Yonathbacteria bacterium RIFOXYD1_FULL_52_36</name>
    <dbReference type="NCBI Taxonomy" id="1802730"/>
    <lineage>
        <taxon>Bacteria</taxon>
        <taxon>Candidatus Yonathiibacteriota</taxon>
    </lineage>
</organism>
<keyword evidence="2" id="KW-0808">Transferase</keyword>
<dbReference type="PANTHER" id="PTHR43792">
    <property type="entry name" value="GNAT FAMILY, PUTATIVE (AFU_ORTHOLOGUE AFUA_3G00765)-RELATED-RELATED"/>
    <property type="match status" value="1"/>
</dbReference>
<dbReference type="STRING" id="1802730.A2591_00435"/>
<evidence type="ECO:0000259" key="1">
    <source>
        <dbReference type="PROSITE" id="PS51186"/>
    </source>
</evidence>
<feature type="domain" description="N-acetyltransferase" evidence="1">
    <location>
        <begin position="22"/>
        <end position="180"/>
    </location>
</feature>
<dbReference type="AlphaFoldDB" id="A0A1G2SMB2"/>
<dbReference type="SUPFAM" id="SSF55729">
    <property type="entry name" value="Acyl-CoA N-acyltransferases (Nat)"/>
    <property type="match status" value="1"/>
</dbReference>